<keyword evidence="12" id="KW-1185">Reference proteome</keyword>
<feature type="site" description="Stabilizes the phosphoryl group" evidence="9">
    <location>
        <position position="61"/>
    </location>
</feature>
<keyword evidence="5 7" id="KW-0119">Carbohydrate metabolism</keyword>
<evidence type="ECO:0000256" key="4">
    <source>
        <dbReference type="ARBA" id="ARBA00022801"/>
    </source>
</evidence>
<evidence type="ECO:0000256" key="1">
    <source>
        <dbReference type="ARBA" id="ARBA00004496"/>
    </source>
</evidence>
<dbReference type="NCBIfam" id="TIGR01656">
    <property type="entry name" value="Histidinol-ppas"/>
    <property type="match status" value="1"/>
</dbReference>
<evidence type="ECO:0000313" key="11">
    <source>
        <dbReference type="EMBL" id="BDS11584.1"/>
    </source>
</evidence>
<dbReference type="Gene3D" id="3.40.50.1000">
    <property type="entry name" value="HAD superfamily/HAD-like"/>
    <property type="match status" value="1"/>
</dbReference>
<feature type="binding site" evidence="10">
    <location>
        <position position="20"/>
    </location>
    <ligand>
        <name>Mg(2+)</name>
        <dbReference type="ChEBI" id="CHEBI:18420"/>
    </ligand>
</feature>
<feature type="binding site" evidence="10">
    <location>
        <position position="99"/>
    </location>
    <ligand>
        <name>Zn(2+)</name>
        <dbReference type="ChEBI" id="CHEBI:29105"/>
    </ligand>
</feature>
<dbReference type="SUPFAM" id="SSF56784">
    <property type="entry name" value="HAD-like"/>
    <property type="match status" value="1"/>
</dbReference>
<comment type="similarity">
    <text evidence="7">Belongs to the gmhB family.</text>
</comment>
<dbReference type="InterPro" id="IPR023214">
    <property type="entry name" value="HAD_sf"/>
</dbReference>
<dbReference type="InterPro" id="IPR036412">
    <property type="entry name" value="HAD-like_sf"/>
</dbReference>
<dbReference type="GO" id="GO:0005737">
    <property type="term" value="C:cytoplasm"/>
    <property type="evidence" value="ECO:0007669"/>
    <property type="project" value="UniProtKB-SubCell"/>
</dbReference>
<dbReference type="RefSeq" id="WP_264792741.1">
    <property type="nucleotide sequence ID" value="NZ_AP026867.1"/>
</dbReference>
<keyword evidence="10" id="KW-0862">Zinc</keyword>
<proteinExistence type="inferred from homology"/>
<dbReference type="EMBL" id="AP026867">
    <property type="protein sequence ID" value="BDS11584.1"/>
    <property type="molecule type" value="Genomic_DNA"/>
</dbReference>
<dbReference type="InterPro" id="IPR006543">
    <property type="entry name" value="Histidinol-phos"/>
</dbReference>
<feature type="binding site" evidence="10">
    <location>
        <position position="101"/>
    </location>
    <ligand>
        <name>Zn(2+)</name>
        <dbReference type="ChEBI" id="CHEBI:29105"/>
    </ligand>
</feature>
<dbReference type="PANTHER" id="PTHR42891">
    <property type="entry name" value="D-GLYCERO-BETA-D-MANNO-HEPTOSE-1,7-BISPHOSPHATE 7-PHOSPHATASE"/>
    <property type="match status" value="1"/>
</dbReference>
<reference evidence="11" key="1">
    <citation type="submission" date="2022-09" db="EMBL/GenBank/DDBJ databases">
        <title>Aureispira anguillicida sp. nov., isolated from Leptocephalus of Japanese eel Anguilla japonica.</title>
        <authorList>
            <person name="Yuasa K."/>
            <person name="Mekata T."/>
            <person name="Ikunari K."/>
        </authorList>
    </citation>
    <scope>NUCLEOTIDE SEQUENCE</scope>
    <source>
        <strain evidence="11">EL160426</strain>
    </source>
</reference>
<evidence type="ECO:0000256" key="7">
    <source>
        <dbReference type="PIRNR" id="PIRNR004682"/>
    </source>
</evidence>
<comment type="cofactor">
    <cofactor evidence="10">
        <name>Mg(2+)</name>
        <dbReference type="ChEBI" id="CHEBI:18420"/>
    </cofactor>
</comment>
<evidence type="ECO:0000256" key="2">
    <source>
        <dbReference type="ARBA" id="ARBA00022490"/>
    </source>
</evidence>
<keyword evidence="4 7" id="KW-0378">Hydrolase</keyword>
<dbReference type="Proteomes" id="UP001060919">
    <property type="component" value="Chromosome"/>
</dbReference>
<dbReference type="GO" id="GO:0005975">
    <property type="term" value="P:carbohydrate metabolic process"/>
    <property type="evidence" value="ECO:0007669"/>
    <property type="project" value="InterPro"/>
</dbReference>
<feature type="binding site" evidence="10">
    <location>
        <position position="18"/>
    </location>
    <ligand>
        <name>Mg(2+)</name>
        <dbReference type="ChEBI" id="CHEBI:18420"/>
    </ligand>
</feature>
<dbReference type="PANTHER" id="PTHR42891:SF1">
    <property type="entry name" value="D-GLYCERO-BETA-D-MANNO-HEPTOSE-1,7-BISPHOSPHATE 7-PHOSPHATASE"/>
    <property type="match status" value="1"/>
</dbReference>
<protein>
    <recommendedName>
        <fullName evidence="6 7">D,D-heptose 1,7-bisphosphate phosphatase</fullName>
        <ecNumber evidence="7">3.1.3.-</ecNumber>
    </recommendedName>
</protein>
<feature type="site" description="Contributes to substrate recognition" evidence="9">
    <location>
        <position position="110"/>
    </location>
</feature>
<evidence type="ECO:0000313" key="12">
    <source>
        <dbReference type="Proteomes" id="UP001060919"/>
    </source>
</evidence>
<evidence type="ECO:0000256" key="3">
    <source>
        <dbReference type="ARBA" id="ARBA00022723"/>
    </source>
</evidence>
<feature type="binding site" evidence="10">
    <location>
        <position position="107"/>
    </location>
    <ligand>
        <name>Zn(2+)</name>
        <dbReference type="ChEBI" id="CHEBI:29105"/>
    </ligand>
</feature>
<evidence type="ECO:0000256" key="10">
    <source>
        <dbReference type="PIRSR" id="PIRSR004682-4"/>
    </source>
</evidence>
<feature type="active site" description="Proton donor" evidence="8">
    <location>
        <position position="20"/>
    </location>
</feature>
<keyword evidence="10" id="KW-0460">Magnesium</keyword>
<dbReference type="PIRSF" id="PIRSF004682">
    <property type="entry name" value="GmhB"/>
    <property type="match status" value="1"/>
</dbReference>
<dbReference type="GO" id="GO:0046872">
    <property type="term" value="F:metal ion binding"/>
    <property type="evidence" value="ECO:0007669"/>
    <property type="project" value="UniProtKB-KW"/>
</dbReference>
<keyword evidence="2 7" id="KW-0963">Cytoplasm</keyword>
<feature type="site" description="Stabilizes the phosphoryl group" evidence="9">
    <location>
        <position position="111"/>
    </location>
</feature>
<dbReference type="NCBIfam" id="TIGR01662">
    <property type="entry name" value="HAD-SF-IIIA"/>
    <property type="match status" value="1"/>
</dbReference>
<comment type="subcellular location">
    <subcellularLocation>
        <location evidence="1 7">Cytoplasm</location>
    </subcellularLocation>
</comment>
<organism evidence="11 12">
    <name type="scientific">Aureispira anguillae</name>
    <dbReference type="NCBI Taxonomy" id="2864201"/>
    <lineage>
        <taxon>Bacteria</taxon>
        <taxon>Pseudomonadati</taxon>
        <taxon>Bacteroidota</taxon>
        <taxon>Saprospiria</taxon>
        <taxon>Saprospirales</taxon>
        <taxon>Saprospiraceae</taxon>
        <taxon>Aureispira</taxon>
    </lineage>
</organism>
<dbReference type="InterPro" id="IPR006549">
    <property type="entry name" value="HAD-SF_hydro_IIIA"/>
</dbReference>
<evidence type="ECO:0000256" key="5">
    <source>
        <dbReference type="ARBA" id="ARBA00023277"/>
    </source>
</evidence>
<dbReference type="KEGG" id="aup:AsAng_0022980"/>
<name>A0A915YEI2_9BACT</name>
<feature type="binding site" evidence="10">
    <location>
        <position position="109"/>
    </location>
    <ligand>
        <name>Zn(2+)</name>
        <dbReference type="ChEBI" id="CHEBI:29105"/>
    </ligand>
</feature>
<gene>
    <name evidence="11" type="ORF">AsAng_0022980</name>
</gene>
<feature type="binding site" evidence="10">
    <location>
        <position position="136"/>
    </location>
    <ligand>
        <name>Mg(2+)</name>
        <dbReference type="ChEBI" id="CHEBI:18420"/>
    </ligand>
</feature>
<accession>A0A915YEI2</accession>
<evidence type="ECO:0000256" key="6">
    <source>
        <dbReference type="ARBA" id="ARBA00031828"/>
    </source>
</evidence>
<feature type="active site" description="Nucleophile" evidence="8">
    <location>
        <position position="18"/>
    </location>
</feature>
<comment type="cofactor">
    <cofactor evidence="10">
        <name>Zn(2+)</name>
        <dbReference type="ChEBI" id="CHEBI:29105"/>
    </cofactor>
</comment>
<dbReference type="InterPro" id="IPR004446">
    <property type="entry name" value="Heptose_bisP_phosphatase"/>
</dbReference>
<keyword evidence="3 10" id="KW-0479">Metal-binding</keyword>
<evidence type="ECO:0000256" key="9">
    <source>
        <dbReference type="PIRSR" id="PIRSR004682-3"/>
    </source>
</evidence>
<sequence length="184" mass="20849">MRTLFNKNNPPPNLLLIDRDGVILKHKEPYILKSDEIEFVAGSVEALQFIASMGIPIAVVTNQSPISRGLIEETFVENTNCYIQKSLQLSNDQIKFYYCPHTAEDACFCRKPQTGMLEQACIDFDKKASECWMIGDHDTDMQAGINFGVSQRIHLLSGRQNDKSAYATDICLDLLSFVQKYFKN</sequence>
<dbReference type="EC" id="3.1.3.-" evidence="7"/>
<dbReference type="AlphaFoldDB" id="A0A915YEI2"/>
<evidence type="ECO:0000256" key="8">
    <source>
        <dbReference type="PIRSR" id="PIRSR004682-1"/>
    </source>
</evidence>
<dbReference type="GO" id="GO:0016791">
    <property type="term" value="F:phosphatase activity"/>
    <property type="evidence" value="ECO:0007669"/>
    <property type="project" value="InterPro"/>
</dbReference>
<dbReference type="Pfam" id="PF00702">
    <property type="entry name" value="Hydrolase"/>
    <property type="match status" value="1"/>
</dbReference>